<dbReference type="SUPFAM" id="SSF48264">
    <property type="entry name" value="Cytochrome P450"/>
    <property type="match status" value="1"/>
</dbReference>
<reference evidence="4 5" key="2">
    <citation type="submission" date="2022-06" db="EMBL/GenBank/DDBJ databases">
        <title>Genomic Encyclopedia of Type Strains, Phase I: the one thousand microbial genomes (KMG-I) project.</title>
        <authorList>
            <person name="Kyrpides N."/>
        </authorList>
    </citation>
    <scope>NUCLEOTIDE SEQUENCE [LARGE SCALE GENOMIC DNA]</scope>
    <source>
        <strain evidence="4 5">DSM 43889</strain>
    </source>
</reference>
<evidence type="ECO:0000313" key="5">
    <source>
        <dbReference type="Proteomes" id="UP000791080"/>
    </source>
</evidence>
<evidence type="ECO:0000313" key="4">
    <source>
        <dbReference type="EMBL" id="MCP2334396.1"/>
    </source>
</evidence>
<dbReference type="PRINTS" id="PR00359">
    <property type="entry name" value="BP450"/>
</dbReference>
<evidence type="ECO:0000256" key="3">
    <source>
        <dbReference type="SAM" id="MobiDB-lite"/>
    </source>
</evidence>
<dbReference type="InterPro" id="IPR036396">
    <property type="entry name" value="Cyt_P450_sf"/>
</dbReference>
<keyword evidence="2" id="KW-0408">Iron</keyword>
<gene>
    <name evidence="4" type="ORF">G443_004666</name>
</gene>
<dbReference type="Gene3D" id="1.10.630.10">
    <property type="entry name" value="Cytochrome P450"/>
    <property type="match status" value="1"/>
</dbReference>
<sequence>MLVVAVRSDTEPHEPPGPPPVGCPLADYDPFSPAFVADPHPTLRALRRQPVAYHPPTGCWVVSRHRDVRTVLTDADTFAPDNALHAITPLSVPALRVLAEHGFSLPPTLANNGTATHPGLRRLVAAHFTSERVRAVTPLARSLVRDGLREAAADLAGTGTTDLAERVAAHPPARVLLSLLGMRDVDPRLLKTWSQASLELFWGNPGPDRQRDLAEEAGGFHRWLSRLVSGTAASPGEGGLLGDLVRHHLPDGRPLGVEAAVGVCYFLLIAGQETTSQLVNAALHRVLGNSELWRRLATGEPGLAAHCVEEVLRLDTPVLTWRRVTTRPTVLSGVELPAGAAVLAQLLGAGSDPDLVAEPDRFRPGRPNARRHLAFGLGRHVCLGAGLARVEAEVALDETARAFPRLVRMEGRPPMLGLLSFRAPARVLVGLPRGGRDGAGGRPPGTGDGSLY</sequence>
<dbReference type="InterPro" id="IPR017972">
    <property type="entry name" value="Cyt_P450_CS"/>
</dbReference>
<dbReference type="InterPro" id="IPR001128">
    <property type="entry name" value="Cyt_P450"/>
</dbReference>
<dbReference type="PANTHER" id="PTHR46696">
    <property type="entry name" value="P450, PUTATIVE (EUROFUNG)-RELATED"/>
    <property type="match status" value="1"/>
</dbReference>
<evidence type="ECO:0000256" key="2">
    <source>
        <dbReference type="RuleBase" id="RU000461"/>
    </source>
</evidence>
<dbReference type="PRINTS" id="PR00385">
    <property type="entry name" value="P450"/>
</dbReference>
<dbReference type="Proteomes" id="UP000791080">
    <property type="component" value="Unassembled WGS sequence"/>
</dbReference>
<dbReference type="PANTHER" id="PTHR46696:SF6">
    <property type="entry name" value="P450, PUTATIVE (EUROFUNG)-RELATED"/>
    <property type="match status" value="1"/>
</dbReference>
<proteinExistence type="inferred from homology"/>
<dbReference type="InterPro" id="IPR002397">
    <property type="entry name" value="Cyt_P450_B"/>
</dbReference>
<keyword evidence="2" id="KW-0503">Monooxygenase</keyword>
<dbReference type="Pfam" id="PF00067">
    <property type="entry name" value="p450"/>
    <property type="match status" value="1"/>
</dbReference>
<keyword evidence="5" id="KW-1185">Reference proteome</keyword>
<keyword evidence="2" id="KW-0479">Metal-binding</keyword>
<comment type="caution">
    <text evidence="4">The sequence shown here is derived from an EMBL/GenBank/DDBJ whole genome shotgun (WGS) entry which is preliminary data.</text>
</comment>
<feature type="region of interest" description="Disordered" evidence="3">
    <location>
        <begin position="432"/>
        <end position="452"/>
    </location>
</feature>
<reference evidence="4 5" key="1">
    <citation type="submission" date="2013-07" db="EMBL/GenBank/DDBJ databases">
        <authorList>
            <consortium name="DOE Joint Genome Institute"/>
            <person name="Reeve W."/>
            <person name="Huntemann M."/>
            <person name="Han J."/>
            <person name="Chen A."/>
            <person name="Kyrpides N."/>
            <person name="Mavromatis K."/>
            <person name="Markowitz V."/>
            <person name="Palaniappan K."/>
            <person name="Ivanova N."/>
            <person name="Schaumberg A."/>
            <person name="Pati A."/>
            <person name="Liolios K."/>
            <person name="Nordberg H.P."/>
            <person name="Cantor M.N."/>
            <person name="Hua S.X."/>
            <person name="Woyke T."/>
        </authorList>
    </citation>
    <scope>NUCLEOTIDE SEQUENCE [LARGE SCALE GENOMIC DNA]</scope>
    <source>
        <strain evidence="4 5">DSM 43889</strain>
    </source>
</reference>
<feature type="compositionally biased region" description="Gly residues" evidence="3">
    <location>
        <begin position="437"/>
        <end position="452"/>
    </location>
</feature>
<keyword evidence="2" id="KW-0560">Oxidoreductase</keyword>
<accession>A0ABT1JQI2</accession>
<name>A0ABT1JQI2_ACTCY</name>
<feature type="region of interest" description="Disordered" evidence="3">
    <location>
        <begin position="1"/>
        <end position="20"/>
    </location>
</feature>
<dbReference type="PROSITE" id="PS00086">
    <property type="entry name" value="CYTOCHROME_P450"/>
    <property type="match status" value="1"/>
</dbReference>
<organism evidence="4 5">
    <name type="scientific">Actinoalloteichus caeruleus DSM 43889</name>
    <dbReference type="NCBI Taxonomy" id="1120930"/>
    <lineage>
        <taxon>Bacteria</taxon>
        <taxon>Bacillati</taxon>
        <taxon>Actinomycetota</taxon>
        <taxon>Actinomycetes</taxon>
        <taxon>Pseudonocardiales</taxon>
        <taxon>Pseudonocardiaceae</taxon>
        <taxon>Actinoalloteichus</taxon>
        <taxon>Actinoalloteichus cyanogriseus</taxon>
    </lineage>
</organism>
<comment type="similarity">
    <text evidence="1 2">Belongs to the cytochrome P450 family.</text>
</comment>
<keyword evidence="2" id="KW-0349">Heme</keyword>
<evidence type="ECO:0000256" key="1">
    <source>
        <dbReference type="ARBA" id="ARBA00010617"/>
    </source>
</evidence>
<dbReference type="EMBL" id="AUBJ02000001">
    <property type="protein sequence ID" value="MCP2334396.1"/>
    <property type="molecule type" value="Genomic_DNA"/>
</dbReference>
<protein>
    <submittedName>
        <fullName evidence="4">Cytochrome P450</fullName>
    </submittedName>
</protein>